<keyword evidence="3" id="KW-1185">Reference proteome</keyword>
<evidence type="ECO:0000313" key="2">
    <source>
        <dbReference type="EMBL" id="PKR88123.1"/>
    </source>
</evidence>
<sequence length="370" mass="41640">MWMAGALRAPVRRIRMRNRGPVHERQGDPRTQRQDTEFMLTISQLKGHRTAPSTAGVFPEGADTSFLPSPQLTHMSLQEAIKELERVVEASKGLVSAWPKFAERPDRLPLDAVHTLENAFQPRGENALDKSHVQALRKALKIDGDLDPVLVWQCGAVVYLLDGHHRLRAYRADATEDSKKNGAKATPIHLRTIPVKWFEGSPREAISEGSEDGAKVRLNMTDDQRTDRAWRLVCSGEFSISVTVKATKVSRSTIMRMKAKLKELQKGEDRSLPNTWREAQRAGIDTSGLDWDAEAWKKETVQKMIRGIAREVKLSTLVKQPEIWTEFIEAAVPHLAEEIGRDLNPSSPFGSPERADDEEDEFDDGCHPNF</sequence>
<feature type="region of interest" description="Disordered" evidence="1">
    <location>
        <begin position="339"/>
        <end position="370"/>
    </location>
</feature>
<evidence type="ECO:0000313" key="3">
    <source>
        <dbReference type="Proteomes" id="UP000233491"/>
    </source>
</evidence>
<proteinExistence type="predicted"/>
<accession>A0A2N3LU91</accession>
<reference evidence="2 3" key="1">
    <citation type="submission" date="2017-12" db="EMBL/GenBank/DDBJ databases">
        <title>Anaerobic carbon monoxide metabolism by Pleomorphomonas carboxyditropha sp. nov., a new mesophilic hydrogenogenic carboxidotroph.</title>
        <authorList>
            <person name="Esquivel-Elizondo S."/>
            <person name="Krajmalnik-Brown R."/>
        </authorList>
    </citation>
    <scope>NUCLEOTIDE SEQUENCE [LARGE SCALE GENOMIC DNA]</scope>
    <source>
        <strain evidence="2 3">R5-392</strain>
    </source>
</reference>
<name>A0A2N3LU91_9HYPH</name>
<comment type="caution">
    <text evidence="2">The sequence shown here is derived from an EMBL/GenBank/DDBJ whole genome shotgun (WGS) entry which is preliminary data.</text>
</comment>
<organism evidence="2 3">
    <name type="scientific">Pleomorphomonas diazotrophica</name>
    <dbReference type="NCBI Taxonomy" id="1166257"/>
    <lineage>
        <taxon>Bacteria</taxon>
        <taxon>Pseudomonadati</taxon>
        <taxon>Pseudomonadota</taxon>
        <taxon>Alphaproteobacteria</taxon>
        <taxon>Hyphomicrobiales</taxon>
        <taxon>Pleomorphomonadaceae</taxon>
        <taxon>Pleomorphomonas</taxon>
    </lineage>
</organism>
<dbReference type="OrthoDB" id="7353482at2"/>
<dbReference type="InterPro" id="IPR036086">
    <property type="entry name" value="ParB/Sulfiredoxin_sf"/>
</dbReference>
<evidence type="ECO:0000256" key="1">
    <source>
        <dbReference type="SAM" id="MobiDB-lite"/>
    </source>
</evidence>
<dbReference type="Gene3D" id="3.90.1530.10">
    <property type="entry name" value="Conserved hypothetical protein from pyrococcus furiosus pfu- 392566-001, ParB domain"/>
    <property type="match status" value="1"/>
</dbReference>
<protein>
    <submittedName>
        <fullName evidence="2">Uncharacterized protein</fullName>
    </submittedName>
</protein>
<dbReference type="Proteomes" id="UP000233491">
    <property type="component" value="Unassembled WGS sequence"/>
</dbReference>
<dbReference type="EMBL" id="PJNW01000014">
    <property type="protein sequence ID" value="PKR88123.1"/>
    <property type="molecule type" value="Genomic_DNA"/>
</dbReference>
<dbReference type="SUPFAM" id="SSF110849">
    <property type="entry name" value="ParB/Sulfiredoxin"/>
    <property type="match status" value="1"/>
</dbReference>
<dbReference type="AlphaFoldDB" id="A0A2N3LU91"/>
<gene>
    <name evidence="2" type="ORF">CXZ10_16880</name>
</gene>